<dbReference type="EMBL" id="JACEFG010000003">
    <property type="protein sequence ID" value="MBA2176295.1"/>
    <property type="molecule type" value="Genomic_DNA"/>
</dbReference>
<dbReference type="GO" id="GO:0016616">
    <property type="term" value="F:oxidoreductase activity, acting on the CH-OH group of donors, NAD or NADP as acceptor"/>
    <property type="evidence" value="ECO:0007669"/>
    <property type="project" value="TreeGrafter"/>
</dbReference>
<sequence length="238" mass="25499">MKNVVLITGASQGLGRALALAFAKEGYALGLCARNEEPLRAVVKQVKEIGADVVTTTADVTKPADVDRFVSIVEDRFGKIDVLINNASTFGPGPTLLADYPNDAFQGVLEANIMNPFLVTKRALPGMLARQTGSIINVTSEVGKYGVAEWGAYSVSKFGVEGLTAIWADELEGTGVTINLVDPGEMDTTMHDIAIPDCDYELSDPEDVVDVFLYLAMSEGNGERYEAQVFDRKGASVE</sequence>
<evidence type="ECO:0000256" key="2">
    <source>
        <dbReference type="RuleBase" id="RU000363"/>
    </source>
</evidence>
<dbReference type="AlphaFoldDB" id="A0A838CWZ8"/>
<dbReference type="SUPFAM" id="SSF51735">
    <property type="entry name" value="NAD(P)-binding Rossmann-fold domains"/>
    <property type="match status" value="1"/>
</dbReference>
<accession>A0A838CWZ8</accession>
<organism evidence="3 4">
    <name type="scientific">Halobacillus locisalis</name>
    <dbReference type="NCBI Taxonomy" id="220753"/>
    <lineage>
        <taxon>Bacteria</taxon>
        <taxon>Bacillati</taxon>
        <taxon>Bacillota</taxon>
        <taxon>Bacilli</taxon>
        <taxon>Bacillales</taxon>
        <taxon>Bacillaceae</taxon>
        <taxon>Halobacillus</taxon>
    </lineage>
</organism>
<proteinExistence type="inferred from homology"/>
<dbReference type="PRINTS" id="PR00081">
    <property type="entry name" value="GDHRDH"/>
</dbReference>
<dbReference type="InterPro" id="IPR020904">
    <property type="entry name" value="Sc_DH/Rdtase_CS"/>
</dbReference>
<dbReference type="InterPro" id="IPR036291">
    <property type="entry name" value="NAD(P)-bd_dom_sf"/>
</dbReference>
<keyword evidence="4" id="KW-1185">Reference proteome</keyword>
<dbReference type="RefSeq" id="WP_181473325.1">
    <property type="nucleotide sequence ID" value="NZ_JACEFG010000003.1"/>
</dbReference>
<comment type="caution">
    <text evidence="3">The sequence shown here is derived from an EMBL/GenBank/DDBJ whole genome shotgun (WGS) entry which is preliminary data.</text>
</comment>
<dbReference type="PROSITE" id="PS00061">
    <property type="entry name" value="ADH_SHORT"/>
    <property type="match status" value="1"/>
</dbReference>
<dbReference type="CDD" id="cd05233">
    <property type="entry name" value="SDR_c"/>
    <property type="match status" value="1"/>
</dbReference>
<comment type="similarity">
    <text evidence="1 2">Belongs to the short-chain dehydrogenases/reductases (SDR) family.</text>
</comment>
<dbReference type="PANTHER" id="PTHR42760">
    <property type="entry name" value="SHORT-CHAIN DEHYDROGENASES/REDUCTASES FAMILY MEMBER"/>
    <property type="match status" value="1"/>
</dbReference>
<reference evidence="3 4" key="1">
    <citation type="journal article" date="2004" name="Extremophiles">
        <title>Halobacillus locisalis sp. nov., a halophilic bacterium isolated from a marine solar saltern of the Yellow Sea in Korea.</title>
        <authorList>
            <person name="Yoon J.H."/>
            <person name="Kang K.H."/>
            <person name="Oh T.K."/>
            <person name="Park Y.H."/>
        </authorList>
    </citation>
    <scope>NUCLEOTIDE SEQUENCE [LARGE SCALE GENOMIC DNA]</scope>
    <source>
        <strain evidence="3 4">KCTC 3788</strain>
    </source>
</reference>
<evidence type="ECO:0000256" key="1">
    <source>
        <dbReference type="ARBA" id="ARBA00006484"/>
    </source>
</evidence>
<evidence type="ECO:0000313" key="3">
    <source>
        <dbReference type="EMBL" id="MBA2176295.1"/>
    </source>
</evidence>
<protein>
    <submittedName>
        <fullName evidence="3">SDR family oxidoreductase</fullName>
    </submittedName>
</protein>
<evidence type="ECO:0000313" key="4">
    <source>
        <dbReference type="Proteomes" id="UP000571017"/>
    </source>
</evidence>
<dbReference type="Proteomes" id="UP000571017">
    <property type="component" value="Unassembled WGS sequence"/>
</dbReference>
<name>A0A838CWZ8_9BACI</name>
<dbReference type="Gene3D" id="3.40.50.720">
    <property type="entry name" value="NAD(P)-binding Rossmann-like Domain"/>
    <property type="match status" value="1"/>
</dbReference>
<dbReference type="InterPro" id="IPR002347">
    <property type="entry name" value="SDR_fam"/>
</dbReference>
<dbReference type="PRINTS" id="PR00080">
    <property type="entry name" value="SDRFAMILY"/>
</dbReference>
<dbReference type="Pfam" id="PF00106">
    <property type="entry name" value="adh_short"/>
    <property type="match status" value="1"/>
</dbReference>
<gene>
    <name evidence="3" type="ORF">H0266_15460</name>
</gene>